<reference evidence="4 5" key="1">
    <citation type="journal article" date="2023" name="Hortic Res">
        <title>Pangenome of water caltrop reveals structural variations and asymmetric subgenome divergence after allopolyploidization.</title>
        <authorList>
            <person name="Zhang X."/>
            <person name="Chen Y."/>
            <person name="Wang L."/>
            <person name="Yuan Y."/>
            <person name="Fang M."/>
            <person name="Shi L."/>
            <person name="Lu R."/>
            <person name="Comes H.P."/>
            <person name="Ma Y."/>
            <person name="Chen Y."/>
            <person name="Huang G."/>
            <person name="Zhou Y."/>
            <person name="Zheng Z."/>
            <person name="Qiu Y."/>
        </authorList>
    </citation>
    <scope>NUCLEOTIDE SEQUENCE [LARGE SCALE GENOMIC DNA]</scope>
    <source>
        <strain evidence="4">F231</strain>
    </source>
</reference>
<dbReference type="AlphaFoldDB" id="A0AAN7L549"/>
<gene>
    <name evidence="4" type="ORF">SAY86_006819</name>
</gene>
<accession>A0AAN7L549</accession>
<dbReference type="GO" id="GO:0009826">
    <property type="term" value="P:unidimensional cell growth"/>
    <property type="evidence" value="ECO:0007669"/>
    <property type="project" value="TreeGrafter"/>
</dbReference>
<dbReference type="InterPro" id="IPR011989">
    <property type="entry name" value="ARM-like"/>
</dbReference>
<dbReference type="InterPro" id="IPR057599">
    <property type="entry name" value="TORTIFOLIA1/TORL1-2_C"/>
</dbReference>
<dbReference type="Proteomes" id="UP001346149">
    <property type="component" value="Unassembled WGS sequence"/>
</dbReference>
<evidence type="ECO:0008006" key="6">
    <source>
        <dbReference type="Google" id="ProtNLM"/>
    </source>
</evidence>
<feature type="region of interest" description="Disordered" evidence="1">
    <location>
        <begin position="1"/>
        <end position="26"/>
    </location>
</feature>
<feature type="compositionally biased region" description="Polar residues" evidence="1">
    <location>
        <begin position="432"/>
        <end position="453"/>
    </location>
</feature>
<protein>
    <recommendedName>
        <fullName evidence="6">TOG domain-containing protein</fullName>
    </recommendedName>
</protein>
<dbReference type="Gene3D" id="1.25.10.10">
    <property type="entry name" value="Leucine-rich Repeat Variant"/>
    <property type="match status" value="2"/>
</dbReference>
<evidence type="ECO:0000259" key="3">
    <source>
        <dbReference type="Pfam" id="PF24714"/>
    </source>
</evidence>
<organism evidence="4 5">
    <name type="scientific">Trapa natans</name>
    <name type="common">Water chestnut</name>
    <dbReference type="NCBI Taxonomy" id="22666"/>
    <lineage>
        <taxon>Eukaryota</taxon>
        <taxon>Viridiplantae</taxon>
        <taxon>Streptophyta</taxon>
        <taxon>Embryophyta</taxon>
        <taxon>Tracheophyta</taxon>
        <taxon>Spermatophyta</taxon>
        <taxon>Magnoliopsida</taxon>
        <taxon>eudicotyledons</taxon>
        <taxon>Gunneridae</taxon>
        <taxon>Pentapetalae</taxon>
        <taxon>rosids</taxon>
        <taxon>malvids</taxon>
        <taxon>Myrtales</taxon>
        <taxon>Lythraceae</taxon>
        <taxon>Trapa</taxon>
    </lineage>
</organism>
<dbReference type="Pfam" id="PF24713">
    <property type="entry name" value="TOR1L1_C"/>
    <property type="match status" value="1"/>
</dbReference>
<sequence length="798" mass="87860">MTTLGPKPSKPSKPHSSQSQPNPRLPIYSSISSHMAMMEHKQKILTSLSKLADRDTYQIAVSDLENTVQTISADAIPMLLNCFFESSNDPKTSVKKESIRLLAFTCSTRGDSMFNYLPRIIAHLSRRLRDSDSGVPDACRDAIGKLSAQYLKNEGVATLFVKPLFEAMGEQNKAVQCGAAMCMSKVVECAAEPRVAAFQKMCPRVSKLLHTPKFLAKGSLLPVVSSLSRVGAISPQSFDSLLQGVQDCLGSPNWVTRKAAAEALTTLAMYSSNLITDGAVSILTTLEGCRFDKIKPVRDSMLEALQLWRNIFGKGDGCPDDQKSVSQESENHELQEMENGVADHKTKEGSMLDKTVDILKKKVPSLTDKELNPEFFQKLETRSSGDLPVEVIVPRRFLNSSTSGNGEELGLNVAEWRLRSFHDDKIEETRGESTATLAKAESQSEGGPSNRTKGNLIAIQRQLLQLERQQSHFMSMVQDFMGGSHDSMITMDNRVRGLERVVEDMARDLSISSGRRVGGFPVGFDEMTARPLGKHNGYSNYHGWKFRRGERFVQSEGAASSLRGRSFAWESDISRNWQTMARKGFDGGRRVLNKEAAPARHGNGPSARSIQQASKDEATLEAIHVGREYGKSSWAGTVAVPKLAAEAVEDDNLGQEIDPVWTSWTNAMNALQVGDVDVAYAELLSTGDDLLLIKLMDMSGPAIDRLSNQVAVEVLSAIAQFLQEQNLLDICLSWIQQLFQMVLKNGPNSVTLPMEVKKELLLNLHETSSATDLPHDWEGATPDQLLLQLASAWGIDLQ</sequence>
<proteinExistence type="predicted"/>
<dbReference type="Pfam" id="PF24714">
    <property type="entry name" value="TOR1L1_N"/>
    <property type="match status" value="1"/>
</dbReference>
<feature type="region of interest" description="Disordered" evidence="1">
    <location>
        <begin position="427"/>
        <end position="453"/>
    </location>
</feature>
<dbReference type="GO" id="GO:0010031">
    <property type="term" value="P:circumnutation"/>
    <property type="evidence" value="ECO:0007669"/>
    <property type="project" value="TreeGrafter"/>
</dbReference>
<dbReference type="PANTHER" id="PTHR31355:SF7">
    <property type="entry name" value="MICROTUBULE-ASSOCIATED PROTEIN TORTIFOLIA1"/>
    <property type="match status" value="1"/>
</dbReference>
<dbReference type="InterPro" id="IPR057600">
    <property type="entry name" value="TORTIFOLIA1/SINE1-2_N"/>
</dbReference>
<dbReference type="InterPro" id="IPR016024">
    <property type="entry name" value="ARM-type_fold"/>
</dbReference>
<dbReference type="SUPFAM" id="SSF48371">
    <property type="entry name" value="ARM repeat"/>
    <property type="match status" value="1"/>
</dbReference>
<evidence type="ECO:0000259" key="2">
    <source>
        <dbReference type="Pfam" id="PF24713"/>
    </source>
</evidence>
<feature type="domain" description="TORTIFOLIA1/SINE1-2 N-terminal" evidence="3">
    <location>
        <begin position="39"/>
        <end position="310"/>
    </location>
</feature>
<feature type="domain" description="TORTIFOLIA1/TORL1-2 C-terminal" evidence="2">
    <location>
        <begin position="660"/>
        <end position="793"/>
    </location>
</feature>
<evidence type="ECO:0000313" key="5">
    <source>
        <dbReference type="Proteomes" id="UP001346149"/>
    </source>
</evidence>
<dbReference type="PANTHER" id="PTHR31355">
    <property type="entry name" value="MICROTUBULE-ASSOCIATED PROTEIN TORTIFOLIA1"/>
    <property type="match status" value="1"/>
</dbReference>
<evidence type="ECO:0000313" key="4">
    <source>
        <dbReference type="EMBL" id="KAK4779291.1"/>
    </source>
</evidence>
<comment type="caution">
    <text evidence="4">The sequence shown here is derived from an EMBL/GenBank/DDBJ whole genome shotgun (WGS) entry which is preliminary data.</text>
</comment>
<keyword evidence="5" id="KW-1185">Reference proteome</keyword>
<dbReference type="GO" id="GO:0008017">
    <property type="term" value="F:microtubule binding"/>
    <property type="evidence" value="ECO:0007669"/>
    <property type="project" value="InterPro"/>
</dbReference>
<dbReference type="EMBL" id="JAXQNO010000017">
    <property type="protein sequence ID" value="KAK4779291.1"/>
    <property type="molecule type" value="Genomic_DNA"/>
</dbReference>
<dbReference type="GO" id="GO:0010005">
    <property type="term" value="C:cortical microtubule, transverse to long axis"/>
    <property type="evidence" value="ECO:0007669"/>
    <property type="project" value="TreeGrafter"/>
</dbReference>
<name>A0AAN7L549_TRANT</name>
<dbReference type="InterPro" id="IPR033337">
    <property type="entry name" value="TORTIFOLIA1/SINE1-2"/>
</dbReference>
<evidence type="ECO:0000256" key="1">
    <source>
        <dbReference type="SAM" id="MobiDB-lite"/>
    </source>
</evidence>